<organism evidence="2 3">
    <name type="scientific">Armillaria solidipes</name>
    <dbReference type="NCBI Taxonomy" id="1076256"/>
    <lineage>
        <taxon>Eukaryota</taxon>
        <taxon>Fungi</taxon>
        <taxon>Dikarya</taxon>
        <taxon>Basidiomycota</taxon>
        <taxon>Agaricomycotina</taxon>
        <taxon>Agaricomycetes</taxon>
        <taxon>Agaricomycetidae</taxon>
        <taxon>Agaricales</taxon>
        <taxon>Marasmiineae</taxon>
        <taxon>Physalacriaceae</taxon>
        <taxon>Armillaria</taxon>
    </lineage>
</organism>
<dbReference type="EMBL" id="KZ293457">
    <property type="protein sequence ID" value="PBK63585.1"/>
    <property type="molecule type" value="Genomic_DNA"/>
</dbReference>
<protein>
    <submittedName>
        <fullName evidence="2">Uncharacterized protein</fullName>
    </submittedName>
</protein>
<evidence type="ECO:0000256" key="1">
    <source>
        <dbReference type="SAM" id="MobiDB-lite"/>
    </source>
</evidence>
<accession>A0A2H3AY51</accession>
<name>A0A2H3AY51_9AGAR</name>
<feature type="region of interest" description="Disordered" evidence="1">
    <location>
        <begin position="89"/>
        <end position="121"/>
    </location>
</feature>
<proteinExistence type="predicted"/>
<evidence type="ECO:0000313" key="2">
    <source>
        <dbReference type="EMBL" id="PBK63585.1"/>
    </source>
</evidence>
<keyword evidence="3" id="KW-1185">Reference proteome</keyword>
<gene>
    <name evidence="2" type="ORF">ARMSODRAFT_1023786</name>
</gene>
<reference evidence="3" key="1">
    <citation type="journal article" date="2017" name="Nat. Ecol. Evol.">
        <title>Genome expansion and lineage-specific genetic innovations in the forest pathogenic fungi Armillaria.</title>
        <authorList>
            <person name="Sipos G."/>
            <person name="Prasanna A.N."/>
            <person name="Walter M.C."/>
            <person name="O'Connor E."/>
            <person name="Balint B."/>
            <person name="Krizsan K."/>
            <person name="Kiss B."/>
            <person name="Hess J."/>
            <person name="Varga T."/>
            <person name="Slot J."/>
            <person name="Riley R."/>
            <person name="Boka B."/>
            <person name="Rigling D."/>
            <person name="Barry K."/>
            <person name="Lee J."/>
            <person name="Mihaltcheva S."/>
            <person name="LaButti K."/>
            <person name="Lipzen A."/>
            <person name="Waldron R."/>
            <person name="Moloney N.M."/>
            <person name="Sperisen C."/>
            <person name="Kredics L."/>
            <person name="Vagvoelgyi C."/>
            <person name="Patrignani A."/>
            <person name="Fitzpatrick D."/>
            <person name="Nagy I."/>
            <person name="Doyle S."/>
            <person name="Anderson J.B."/>
            <person name="Grigoriev I.V."/>
            <person name="Gueldener U."/>
            <person name="Muensterkoetter M."/>
            <person name="Nagy L.G."/>
        </authorList>
    </citation>
    <scope>NUCLEOTIDE SEQUENCE [LARGE SCALE GENOMIC DNA]</scope>
    <source>
        <strain evidence="3">28-4</strain>
    </source>
</reference>
<evidence type="ECO:0000313" key="3">
    <source>
        <dbReference type="Proteomes" id="UP000218334"/>
    </source>
</evidence>
<dbReference type="AlphaFoldDB" id="A0A2H3AY51"/>
<feature type="compositionally biased region" description="Polar residues" evidence="1">
    <location>
        <begin position="108"/>
        <end position="121"/>
    </location>
</feature>
<dbReference type="STRING" id="1076256.A0A2H3AY51"/>
<sequence>MPVHLVSSAKLCQTRSKRVFSPYEGEPLVVPDPQFDFLALVKQCVQEEDCLAELDAYNPFDSQSHLSTPPSTPLASPTCSQIVENSIPALDLDPPSTANDSLRKHSNRSLNTKPLTPHTSTSYVGLREETWKCMHMLEELVGPRYGFTHYRWSGSVATPITDRDGTVIAVLAGHPDDPNWDKVHEEAADRLETMH</sequence>
<dbReference type="Proteomes" id="UP000218334">
    <property type="component" value="Unassembled WGS sequence"/>
</dbReference>